<feature type="domain" description="GAF" evidence="1">
    <location>
        <begin position="23"/>
        <end position="161"/>
    </location>
</feature>
<protein>
    <submittedName>
        <fullName evidence="2">Transcriptional regulator</fullName>
    </submittedName>
</protein>
<dbReference type="KEGG" id="sgm:GCM10017557_76480"/>
<dbReference type="RefSeq" id="WP_190854358.1">
    <property type="nucleotide sequence ID" value="NZ_AP023440.1"/>
</dbReference>
<sequence>MGARRPSVAAQAVSEAARHAEAAELPRTLCDAACDVLAVEGATLSLFTDTPARQLLCASNDTALRLEEIQFTVAEGPCIAAASEGVPAVASGLREHVTPWPFFGATVVEQLPEVGAVCAFPLRIVDQTLGSMELFTRADDGLDASSLDAGAQVADAVAKALLPAHGELFDSSVSPQWQPPDVVRAHWSSTHQAIGVVAARFGLSVDGALATMRAEAFRTGQTLAEITATVLKRPPRP</sequence>
<dbReference type="SUPFAM" id="SSF55781">
    <property type="entry name" value="GAF domain-like"/>
    <property type="match status" value="1"/>
</dbReference>
<dbReference type="Gene3D" id="3.30.450.40">
    <property type="match status" value="1"/>
</dbReference>
<dbReference type="InterPro" id="IPR029016">
    <property type="entry name" value="GAF-like_dom_sf"/>
</dbReference>
<name>A0A7G1PBI9_9ACTN</name>
<keyword evidence="3" id="KW-1185">Reference proteome</keyword>
<organism evidence="2 3">
    <name type="scientific">Streptomyces aurantiacus</name>
    <dbReference type="NCBI Taxonomy" id="47760"/>
    <lineage>
        <taxon>Bacteria</taxon>
        <taxon>Bacillati</taxon>
        <taxon>Actinomycetota</taxon>
        <taxon>Actinomycetes</taxon>
        <taxon>Kitasatosporales</taxon>
        <taxon>Streptomycetaceae</taxon>
        <taxon>Streptomyces</taxon>
        <taxon>Streptomyces aurantiacus group</taxon>
    </lineage>
</organism>
<dbReference type="Pfam" id="PF13185">
    <property type="entry name" value="GAF_2"/>
    <property type="match status" value="1"/>
</dbReference>
<dbReference type="InterPro" id="IPR003018">
    <property type="entry name" value="GAF"/>
</dbReference>
<evidence type="ECO:0000313" key="2">
    <source>
        <dbReference type="EMBL" id="BCL32789.1"/>
    </source>
</evidence>
<dbReference type="EMBL" id="AP023440">
    <property type="protein sequence ID" value="BCL32789.1"/>
    <property type="molecule type" value="Genomic_DNA"/>
</dbReference>
<evidence type="ECO:0000313" key="3">
    <source>
        <dbReference type="Proteomes" id="UP000516444"/>
    </source>
</evidence>
<evidence type="ECO:0000259" key="1">
    <source>
        <dbReference type="Pfam" id="PF13185"/>
    </source>
</evidence>
<accession>A0A7G1PBI9</accession>
<reference evidence="2 3" key="1">
    <citation type="journal article" date="2014" name="Int. J. Syst. Evol. Microbiol.">
        <title>Complete genome sequence of Corynebacterium casei LMG S-19264T (=DSM 44701T), isolated from a smear-ripened cheese.</title>
        <authorList>
            <consortium name="US DOE Joint Genome Institute (JGI-PGF)"/>
            <person name="Walter F."/>
            <person name="Albersmeier A."/>
            <person name="Kalinowski J."/>
            <person name="Ruckert C."/>
        </authorList>
    </citation>
    <scope>NUCLEOTIDE SEQUENCE [LARGE SCALE GENOMIC DNA]</scope>
    <source>
        <strain evidence="2 3">JCM 4677</strain>
    </source>
</reference>
<proteinExistence type="predicted"/>
<dbReference type="AlphaFoldDB" id="A0A7G1PBI9"/>
<dbReference type="Proteomes" id="UP000516444">
    <property type="component" value="Chromosome"/>
</dbReference>
<gene>
    <name evidence="2" type="ORF">GCM10017557_76480</name>
</gene>